<evidence type="ECO:0000256" key="1">
    <source>
        <dbReference type="SAM" id="MobiDB-lite"/>
    </source>
</evidence>
<name>A0A452ZCI9_AEGTS</name>
<proteinExistence type="predicted"/>
<reference evidence="2" key="4">
    <citation type="submission" date="2019-03" db="UniProtKB">
        <authorList>
            <consortium name="EnsemblPlants"/>
        </authorList>
    </citation>
    <scope>IDENTIFICATION</scope>
</reference>
<sequence length="55" mass="6138">MVSSSMRTKASLIYPQHPVNQKCTETKASRVHSSYKRTAGRRELSGVGMPLVNNF</sequence>
<reference evidence="3" key="1">
    <citation type="journal article" date="2014" name="Science">
        <title>Ancient hybridizations among the ancestral genomes of bread wheat.</title>
        <authorList>
            <consortium name="International Wheat Genome Sequencing Consortium,"/>
            <person name="Marcussen T."/>
            <person name="Sandve S.R."/>
            <person name="Heier L."/>
            <person name="Spannagl M."/>
            <person name="Pfeifer M."/>
            <person name="Jakobsen K.S."/>
            <person name="Wulff B.B."/>
            <person name="Steuernagel B."/>
            <person name="Mayer K.F."/>
            <person name="Olsen O.A."/>
        </authorList>
    </citation>
    <scope>NUCLEOTIDE SEQUENCE [LARGE SCALE GENOMIC DNA]</scope>
    <source>
        <strain evidence="3">cv. AL8/78</strain>
    </source>
</reference>
<accession>A0A452ZCI9</accession>
<dbReference type="Gramene" id="AET1Gv20712400.2">
    <property type="protein sequence ID" value="AET1Gv20712400.2"/>
    <property type="gene ID" value="AET1Gv20712400"/>
</dbReference>
<keyword evidence="3" id="KW-1185">Reference proteome</keyword>
<feature type="region of interest" description="Disordered" evidence="1">
    <location>
        <begin position="1"/>
        <end position="37"/>
    </location>
</feature>
<evidence type="ECO:0000313" key="2">
    <source>
        <dbReference type="EnsemblPlants" id="AET1Gv20712400.2"/>
    </source>
</evidence>
<dbReference type="Proteomes" id="UP000015105">
    <property type="component" value="Chromosome 1D"/>
</dbReference>
<reference evidence="3" key="2">
    <citation type="journal article" date="2017" name="Nat. Plants">
        <title>The Aegilops tauschii genome reveals multiple impacts of transposons.</title>
        <authorList>
            <person name="Zhao G."/>
            <person name="Zou C."/>
            <person name="Li K."/>
            <person name="Wang K."/>
            <person name="Li T."/>
            <person name="Gao L."/>
            <person name="Zhang X."/>
            <person name="Wang H."/>
            <person name="Yang Z."/>
            <person name="Liu X."/>
            <person name="Jiang W."/>
            <person name="Mao L."/>
            <person name="Kong X."/>
            <person name="Jiao Y."/>
            <person name="Jia J."/>
        </authorList>
    </citation>
    <scope>NUCLEOTIDE SEQUENCE [LARGE SCALE GENOMIC DNA]</scope>
    <source>
        <strain evidence="3">cv. AL8/78</strain>
    </source>
</reference>
<evidence type="ECO:0000313" key="3">
    <source>
        <dbReference type="Proteomes" id="UP000015105"/>
    </source>
</evidence>
<reference evidence="2" key="3">
    <citation type="journal article" date="2017" name="Nature">
        <title>Genome sequence of the progenitor of the wheat D genome Aegilops tauschii.</title>
        <authorList>
            <person name="Luo M.C."/>
            <person name="Gu Y.Q."/>
            <person name="Puiu D."/>
            <person name="Wang H."/>
            <person name="Twardziok S.O."/>
            <person name="Deal K.R."/>
            <person name="Huo N."/>
            <person name="Zhu T."/>
            <person name="Wang L."/>
            <person name="Wang Y."/>
            <person name="McGuire P.E."/>
            <person name="Liu S."/>
            <person name="Long H."/>
            <person name="Ramasamy R.K."/>
            <person name="Rodriguez J.C."/>
            <person name="Van S.L."/>
            <person name="Yuan L."/>
            <person name="Wang Z."/>
            <person name="Xia Z."/>
            <person name="Xiao L."/>
            <person name="Anderson O.D."/>
            <person name="Ouyang S."/>
            <person name="Liang Y."/>
            <person name="Zimin A.V."/>
            <person name="Pertea G."/>
            <person name="Qi P."/>
            <person name="Bennetzen J.L."/>
            <person name="Dai X."/>
            <person name="Dawson M.W."/>
            <person name="Muller H.G."/>
            <person name="Kugler K."/>
            <person name="Rivarola-Duarte L."/>
            <person name="Spannagl M."/>
            <person name="Mayer K.F.X."/>
            <person name="Lu F.H."/>
            <person name="Bevan M.W."/>
            <person name="Leroy P."/>
            <person name="Li P."/>
            <person name="You F.M."/>
            <person name="Sun Q."/>
            <person name="Liu Z."/>
            <person name="Lyons E."/>
            <person name="Wicker T."/>
            <person name="Salzberg S.L."/>
            <person name="Devos K.M."/>
            <person name="Dvorak J."/>
        </authorList>
    </citation>
    <scope>NUCLEOTIDE SEQUENCE [LARGE SCALE GENOMIC DNA]</scope>
    <source>
        <strain evidence="2">cv. AL8/78</strain>
    </source>
</reference>
<protein>
    <submittedName>
        <fullName evidence="2">Uncharacterized protein</fullName>
    </submittedName>
</protein>
<dbReference type="EnsemblPlants" id="AET1Gv20712400.2">
    <property type="protein sequence ID" value="AET1Gv20712400.2"/>
    <property type="gene ID" value="AET1Gv20712400"/>
</dbReference>
<organism evidence="2 3">
    <name type="scientific">Aegilops tauschii subsp. strangulata</name>
    <name type="common">Goatgrass</name>
    <dbReference type="NCBI Taxonomy" id="200361"/>
    <lineage>
        <taxon>Eukaryota</taxon>
        <taxon>Viridiplantae</taxon>
        <taxon>Streptophyta</taxon>
        <taxon>Embryophyta</taxon>
        <taxon>Tracheophyta</taxon>
        <taxon>Spermatophyta</taxon>
        <taxon>Magnoliopsida</taxon>
        <taxon>Liliopsida</taxon>
        <taxon>Poales</taxon>
        <taxon>Poaceae</taxon>
        <taxon>BOP clade</taxon>
        <taxon>Pooideae</taxon>
        <taxon>Triticodae</taxon>
        <taxon>Triticeae</taxon>
        <taxon>Triticinae</taxon>
        <taxon>Aegilops</taxon>
    </lineage>
</organism>
<reference evidence="2" key="5">
    <citation type="journal article" date="2021" name="G3 (Bethesda)">
        <title>Aegilops tauschii genome assembly Aet v5.0 features greater sequence contiguity and improved annotation.</title>
        <authorList>
            <person name="Wang L."/>
            <person name="Zhu T."/>
            <person name="Rodriguez J.C."/>
            <person name="Deal K.R."/>
            <person name="Dubcovsky J."/>
            <person name="McGuire P.E."/>
            <person name="Lux T."/>
            <person name="Spannagl M."/>
            <person name="Mayer K.F.X."/>
            <person name="Baldrich P."/>
            <person name="Meyers B.C."/>
            <person name="Huo N."/>
            <person name="Gu Y.Q."/>
            <person name="Zhou H."/>
            <person name="Devos K.M."/>
            <person name="Bennetzen J.L."/>
            <person name="Unver T."/>
            <person name="Budak H."/>
            <person name="Gulick P.J."/>
            <person name="Galiba G."/>
            <person name="Kalapos B."/>
            <person name="Nelson D.R."/>
            <person name="Li P."/>
            <person name="You F.M."/>
            <person name="Luo M.C."/>
            <person name="Dvorak J."/>
        </authorList>
    </citation>
    <scope>NUCLEOTIDE SEQUENCE [LARGE SCALE GENOMIC DNA]</scope>
    <source>
        <strain evidence="2">cv. AL8/78</strain>
    </source>
</reference>
<dbReference type="AlphaFoldDB" id="A0A452ZCI9"/>